<dbReference type="Pfam" id="PF03457">
    <property type="entry name" value="HA"/>
    <property type="match status" value="2"/>
</dbReference>
<feature type="domain" description="Helicase-associated" evidence="1">
    <location>
        <begin position="23"/>
        <end position="83"/>
    </location>
</feature>
<dbReference type="OrthoDB" id="44219at2759"/>
<dbReference type="AlphaFoldDB" id="A0A9N8H9X4"/>
<proteinExistence type="predicted"/>
<dbReference type="PANTHER" id="PTHR33418:SF1">
    <property type="entry name" value="HELICASE-ASSOCIATED DOMAIN-CONTAINING PROTEIN"/>
    <property type="match status" value="1"/>
</dbReference>
<protein>
    <submittedName>
        <fullName evidence="2">Type III restriction enzyme, res subunit</fullName>
    </submittedName>
</protein>
<evidence type="ECO:0000313" key="2">
    <source>
        <dbReference type="EMBL" id="CAB9505167.1"/>
    </source>
</evidence>
<evidence type="ECO:0000313" key="3">
    <source>
        <dbReference type="Proteomes" id="UP001153069"/>
    </source>
</evidence>
<comment type="caution">
    <text evidence="2">The sequence shown here is derived from an EMBL/GenBank/DDBJ whole genome shotgun (WGS) entry which is preliminary data.</text>
</comment>
<reference evidence="2" key="1">
    <citation type="submission" date="2020-06" db="EMBL/GenBank/DDBJ databases">
        <authorList>
            <consortium name="Plant Systems Biology data submission"/>
        </authorList>
    </citation>
    <scope>NUCLEOTIDE SEQUENCE</scope>
    <source>
        <strain evidence="2">D6</strain>
    </source>
</reference>
<gene>
    <name evidence="2" type="ORF">SEMRO_221_G090890.1</name>
</gene>
<sequence>MATPTSTCENHDNVTTTTTNVQDRFLRKVIELYEYQQVHGDTMVPRGYPANRPLANFVSKQRQLYRKGLLSEERIEILNRLDFVWKCPQEKKDRPPPRKPTNQEWTACYQELANGIDDWLERLRSNGTANENGYSYIDPDSSLEIPHHAAIMIAVWRLSRNRSIVGLWLAKQRTDHQAWMTASTTTTSDDGSSHALFSQGKLDQLNQLDPHWQLGSRDRQWMIRFHTLQAYQQTFGDTLVPIGWAQSPPLAHWVSNQRKNYNLKQQRLANTLTDQRQALLESIGFVWDRWEFETLSEELL</sequence>
<dbReference type="InterPro" id="IPR005114">
    <property type="entry name" value="Helicase_assoc"/>
</dbReference>
<dbReference type="Proteomes" id="UP001153069">
    <property type="component" value="Unassembled WGS sequence"/>
</dbReference>
<evidence type="ECO:0000259" key="1">
    <source>
        <dbReference type="Pfam" id="PF03457"/>
    </source>
</evidence>
<feature type="domain" description="Helicase-associated" evidence="1">
    <location>
        <begin position="218"/>
        <end position="285"/>
    </location>
</feature>
<dbReference type="EMBL" id="CAICTM010000220">
    <property type="protein sequence ID" value="CAB9505167.1"/>
    <property type="molecule type" value="Genomic_DNA"/>
</dbReference>
<name>A0A9N8H9X4_9STRA</name>
<dbReference type="Gene3D" id="6.10.140.530">
    <property type="match status" value="2"/>
</dbReference>
<organism evidence="2 3">
    <name type="scientific">Seminavis robusta</name>
    <dbReference type="NCBI Taxonomy" id="568900"/>
    <lineage>
        <taxon>Eukaryota</taxon>
        <taxon>Sar</taxon>
        <taxon>Stramenopiles</taxon>
        <taxon>Ochrophyta</taxon>
        <taxon>Bacillariophyta</taxon>
        <taxon>Bacillariophyceae</taxon>
        <taxon>Bacillariophycidae</taxon>
        <taxon>Naviculales</taxon>
        <taxon>Naviculaceae</taxon>
        <taxon>Seminavis</taxon>
    </lineage>
</organism>
<accession>A0A9N8H9X4</accession>
<keyword evidence="3" id="KW-1185">Reference proteome</keyword>
<dbReference type="PANTHER" id="PTHR33418">
    <property type="entry name" value="HELICASE-ASSOCIATED"/>
    <property type="match status" value="1"/>
</dbReference>